<evidence type="ECO:0000313" key="3">
    <source>
        <dbReference type="Proteomes" id="UP001153069"/>
    </source>
</evidence>
<dbReference type="PANTHER" id="PTHR46762:SF1">
    <property type="entry name" value="NUCLEOREDOXIN-LIKE PROTEIN 2"/>
    <property type="match status" value="1"/>
</dbReference>
<name>A0A9N8EB46_9STRA</name>
<dbReference type="GO" id="GO:0045494">
    <property type="term" value="P:photoreceptor cell maintenance"/>
    <property type="evidence" value="ECO:0007669"/>
    <property type="project" value="InterPro"/>
</dbReference>
<evidence type="ECO:0000259" key="1">
    <source>
        <dbReference type="Pfam" id="PF13905"/>
    </source>
</evidence>
<dbReference type="InterPro" id="IPR036249">
    <property type="entry name" value="Thioredoxin-like_sf"/>
</dbReference>
<dbReference type="PANTHER" id="PTHR46762">
    <property type="entry name" value="NUCLEOREDOXIN-LIKE PROTEIN 2"/>
    <property type="match status" value="1"/>
</dbReference>
<dbReference type="Gene3D" id="3.40.30.10">
    <property type="entry name" value="Glutaredoxin"/>
    <property type="match status" value="1"/>
</dbReference>
<dbReference type="AlphaFoldDB" id="A0A9N8EB46"/>
<dbReference type="SUPFAM" id="SSF52833">
    <property type="entry name" value="Thioredoxin-like"/>
    <property type="match status" value="1"/>
</dbReference>
<dbReference type="InterPro" id="IPR029519">
    <property type="entry name" value="RdCVF2"/>
</dbReference>
<dbReference type="Proteomes" id="UP001153069">
    <property type="component" value="Unassembled WGS sequence"/>
</dbReference>
<gene>
    <name evidence="2" type="ORF">SEMRO_867_G213160.1</name>
</gene>
<feature type="domain" description="Thioredoxin-like fold" evidence="1">
    <location>
        <begin position="141"/>
        <end position="260"/>
    </location>
</feature>
<sequence>MLQRKGVPRSHSNASYFHSSLLPLTDNRKTAPASARRGNNNGVGNGTSGSVDGGFASISLSTVGRAAALFAISIVTITILRVAVSGSSITEELELDVAEGAVALSAVGGGLRNNNYWQTMDEQKLPLSDYPSIQYALENSDIVLLYFAASWCPMSTPITKLLDEKFGDILLHPEGTDDESTRSINNQRRRPISLVYVSSDESEVKMKAYSRKNWIDVPFQSEERTTLKKHFKVAAKREMEVLNMPSRLYEIPAIIVVSGESHNVLTTHGVDDLREKGSEALIHWIKLLHTIKALEDKY</sequence>
<proteinExistence type="predicted"/>
<dbReference type="InterPro" id="IPR012336">
    <property type="entry name" value="Thioredoxin-like_fold"/>
</dbReference>
<dbReference type="EMBL" id="CAICTM010000866">
    <property type="protein sequence ID" value="CAB9517593.1"/>
    <property type="molecule type" value="Genomic_DNA"/>
</dbReference>
<keyword evidence="3" id="KW-1185">Reference proteome</keyword>
<dbReference type="Pfam" id="PF13905">
    <property type="entry name" value="Thioredoxin_8"/>
    <property type="match status" value="1"/>
</dbReference>
<dbReference type="OrthoDB" id="199538at2759"/>
<evidence type="ECO:0000313" key="2">
    <source>
        <dbReference type="EMBL" id="CAB9517593.1"/>
    </source>
</evidence>
<protein>
    <submittedName>
        <fullName evidence="2">Nucleoredoxin-like</fullName>
    </submittedName>
</protein>
<reference evidence="2" key="1">
    <citation type="submission" date="2020-06" db="EMBL/GenBank/DDBJ databases">
        <authorList>
            <consortium name="Plant Systems Biology data submission"/>
        </authorList>
    </citation>
    <scope>NUCLEOTIDE SEQUENCE</scope>
    <source>
        <strain evidence="2">D6</strain>
    </source>
</reference>
<organism evidence="2 3">
    <name type="scientific">Seminavis robusta</name>
    <dbReference type="NCBI Taxonomy" id="568900"/>
    <lineage>
        <taxon>Eukaryota</taxon>
        <taxon>Sar</taxon>
        <taxon>Stramenopiles</taxon>
        <taxon>Ochrophyta</taxon>
        <taxon>Bacillariophyta</taxon>
        <taxon>Bacillariophyceae</taxon>
        <taxon>Bacillariophycidae</taxon>
        <taxon>Naviculales</taxon>
        <taxon>Naviculaceae</taxon>
        <taxon>Seminavis</taxon>
    </lineage>
</organism>
<accession>A0A9N8EB46</accession>
<comment type="caution">
    <text evidence="2">The sequence shown here is derived from an EMBL/GenBank/DDBJ whole genome shotgun (WGS) entry which is preliminary data.</text>
</comment>